<sequence>MYYLADEPGVHFIWQPNQESSVLVMSRAFDDYYIEDCGVILAPEVAQRRIDNSDQFVILATVRLGLNGSVVDLKTWQPSSSPSPPPLVNRNVIRITPFRRRNGLRCSADAGRLAVASARAMQQIISACKLPHTQRAAALLPQRPSLRRLPVPGLDRPGGAPPPRRLVVRRRCQEEDKQQQEAEEGSGPDEQEQEQQKRTFLSLEEAGLVEMSGLSTHERFLCRLTISSLNLLRVISEQEGVPIEELNAGRVCDWFLKDKLKREQNIGTAVLQWDDPGF</sequence>
<reference evidence="6 7" key="1">
    <citation type="journal article" date="2018" name="Nat. Genet.">
        <title>Extensive intraspecific gene order and gene structural variations between Mo17 and other maize genomes.</title>
        <authorList>
            <person name="Sun S."/>
            <person name="Zhou Y."/>
            <person name="Chen J."/>
            <person name="Shi J."/>
            <person name="Zhao H."/>
            <person name="Zhao H."/>
            <person name="Song W."/>
            <person name="Zhang M."/>
            <person name="Cui Y."/>
            <person name="Dong X."/>
            <person name="Liu H."/>
            <person name="Ma X."/>
            <person name="Jiao Y."/>
            <person name="Wang B."/>
            <person name="Wei X."/>
            <person name="Stein J.C."/>
            <person name="Glaubitz J.C."/>
            <person name="Lu F."/>
            <person name="Yu G."/>
            <person name="Liang C."/>
            <person name="Fengler K."/>
            <person name="Li B."/>
            <person name="Rafalski A."/>
            <person name="Schnable P.S."/>
            <person name="Ware D.H."/>
            <person name="Buckler E.S."/>
            <person name="Lai J."/>
        </authorList>
    </citation>
    <scope>NUCLEOTIDE SEQUENCE [LARGE SCALE GENOMIC DNA]</scope>
    <source>
        <strain evidence="7">cv. Missouri 17</strain>
        <tissue evidence="6">Seedling</tissue>
    </source>
</reference>
<feature type="compositionally biased region" description="Acidic residues" evidence="4">
    <location>
        <begin position="181"/>
        <end position="193"/>
    </location>
</feature>
<evidence type="ECO:0000313" key="7">
    <source>
        <dbReference type="Proteomes" id="UP000251960"/>
    </source>
</evidence>
<gene>
    <name evidence="6" type="primary">Os05g0358500_8</name>
    <name evidence="6" type="ORF">Zm00014a_033385</name>
</gene>
<dbReference type="InterPro" id="IPR036457">
    <property type="entry name" value="PPM-type-like_dom_sf"/>
</dbReference>
<evidence type="ECO:0000256" key="3">
    <source>
        <dbReference type="ARBA" id="ARBA00048336"/>
    </source>
</evidence>
<dbReference type="InterPro" id="IPR001932">
    <property type="entry name" value="PPM-type_phosphatase-like_dom"/>
</dbReference>
<evidence type="ECO:0000313" key="6">
    <source>
        <dbReference type="EMBL" id="PWZ44628.1"/>
    </source>
</evidence>
<comment type="caution">
    <text evidence="6">The sequence shown here is derived from an EMBL/GenBank/DDBJ whole genome shotgun (WGS) entry which is preliminary data.</text>
</comment>
<dbReference type="PANTHER" id="PTHR36382:SF2">
    <property type="entry name" value="OS04G0635700 PROTEIN"/>
    <property type="match status" value="1"/>
</dbReference>
<evidence type="ECO:0000256" key="1">
    <source>
        <dbReference type="ARBA" id="ARBA00013081"/>
    </source>
</evidence>
<proteinExistence type="predicted"/>
<feature type="region of interest" description="Disordered" evidence="4">
    <location>
        <begin position="172"/>
        <end position="198"/>
    </location>
</feature>
<organism evidence="6 7">
    <name type="scientific">Zea mays</name>
    <name type="common">Maize</name>
    <dbReference type="NCBI Taxonomy" id="4577"/>
    <lineage>
        <taxon>Eukaryota</taxon>
        <taxon>Viridiplantae</taxon>
        <taxon>Streptophyta</taxon>
        <taxon>Embryophyta</taxon>
        <taxon>Tracheophyta</taxon>
        <taxon>Spermatophyta</taxon>
        <taxon>Magnoliopsida</taxon>
        <taxon>Liliopsida</taxon>
        <taxon>Poales</taxon>
        <taxon>Poaceae</taxon>
        <taxon>PACMAD clade</taxon>
        <taxon>Panicoideae</taxon>
        <taxon>Andropogonodae</taxon>
        <taxon>Andropogoneae</taxon>
        <taxon>Tripsacinae</taxon>
        <taxon>Zea</taxon>
    </lineage>
</organism>
<dbReference type="Proteomes" id="UP000251960">
    <property type="component" value="Chromosome 10"/>
</dbReference>
<comment type="catalytic activity">
    <reaction evidence="3">
        <text>O-phospho-L-threonyl-[protein] + H2O = L-threonyl-[protein] + phosphate</text>
        <dbReference type="Rhea" id="RHEA:47004"/>
        <dbReference type="Rhea" id="RHEA-COMP:11060"/>
        <dbReference type="Rhea" id="RHEA-COMP:11605"/>
        <dbReference type="ChEBI" id="CHEBI:15377"/>
        <dbReference type="ChEBI" id="CHEBI:30013"/>
        <dbReference type="ChEBI" id="CHEBI:43474"/>
        <dbReference type="ChEBI" id="CHEBI:61977"/>
        <dbReference type="EC" id="3.1.3.16"/>
    </reaction>
</comment>
<dbReference type="EC" id="3.1.3.16" evidence="1"/>
<dbReference type="Pfam" id="PF00481">
    <property type="entry name" value="PP2C"/>
    <property type="match status" value="1"/>
</dbReference>
<dbReference type="PANTHER" id="PTHR36382">
    <property type="entry name" value="OSJNBA0043L09.26 PROTEIN"/>
    <property type="match status" value="1"/>
</dbReference>
<dbReference type="GO" id="GO:0004722">
    <property type="term" value="F:protein serine/threonine phosphatase activity"/>
    <property type="evidence" value="ECO:0007669"/>
    <property type="project" value="UniProtKB-EC"/>
</dbReference>
<dbReference type="EMBL" id="NCVQ01000002">
    <property type="protein sequence ID" value="PWZ44628.1"/>
    <property type="molecule type" value="Genomic_DNA"/>
</dbReference>
<feature type="domain" description="PPM-type phosphatase" evidence="5">
    <location>
        <begin position="21"/>
        <end position="61"/>
    </location>
</feature>
<comment type="catalytic activity">
    <reaction evidence="2">
        <text>O-phospho-L-seryl-[protein] + H2O = L-seryl-[protein] + phosphate</text>
        <dbReference type="Rhea" id="RHEA:20629"/>
        <dbReference type="Rhea" id="RHEA-COMP:9863"/>
        <dbReference type="Rhea" id="RHEA-COMP:11604"/>
        <dbReference type="ChEBI" id="CHEBI:15377"/>
        <dbReference type="ChEBI" id="CHEBI:29999"/>
        <dbReference type="ChEBI" id="CHEBI:43474"/>
        <dbReference type="ChEBI" id="CHEBI:83421"/>
        <dbReference type="EC" id="3.1.3.16"/>
    </reaction>
</comment>
<dbReference type="Gene3D" id="3.60.40.10">
    <property type="entry name" value="PPM-type phosphatase domain"/>
    <property type="match status" value="1"/>
</dbReference>
<evidence type="ECO:0000256" key="2">
    <source>
        <dbReference type="ARBA" id="ARBA00047761"/>
    </source>
</evidence>
<name>A0A3L6G8M6_MAIZE</name>
<evidence type="ECO:0000259" key="5">
    <source>
        <dbReference type="Pfam" id="PF00481"/>
    </source>
</evidence>
<protein>
    <recommendedName>
        <fullName evidence="1">protein-serine/threonine phosphatase</fullName>
        <ecNumber evidence="1">3.1.3.16</ecNumber>
    </recommendedName>
</protein>
<dbReference type="ExpressionAtlas" id="A0A3L6G8M6">
    <property type="expression patterns" value="baseline and differential"/>
</dbReference>
<accession>A0A3L6G8M6</accession>
<dbReference type="AlphaFoldDB" id="A0A3L6G8M6"/>
<evidence type="ECO:0000256" key="4">
    <source>
        <dbReference type="SAM" id="MobiDB-lite"/>
    </source>
</evidence>